<keyword evidence="3" id="KW-0479">Metal-binding</keyword>
<evidence type="ECO:0000256" key="4">
    <source>
        <dbReference type="ARBA" id="ARBA00022771"/>
    </source>
</evidence>
<dbReference type="AlphaFoldDB" id="A0AAV6XNF7"/>
<dbReference type="GO" id="GO:0071013">
    <property type="term" value="C:catalytic step 2 spliceosome"/>
    <property type="evidence" value="ECO:0007669"/>
    <property type="project" value="TreeGrafter"/>
</dbReference>
<proteinExistence type="inferred from homology"/>
<feature type="region of interest" description="Disordered" evidence="8">
    <location>
        <begin position="1"/>
        <end position="31"/>
    </location>
</feature>
<name>A0AAV6XNF7_9LAMI</name>
<dbReference type="InterPro" id="IPR052115">
    <property type="entry name" value="NEXT_complex_subunit_ZCCHC8"/>
</dbReference>
<feature type="region of interest" description="Disordered" evidence="8">
    <location>
        <begin position="302"/>
        <end position="337"/>
    </location>
</feature>
<evidence type="ECO:0000313" key="11">
    <source>
        <dbReference type="Proteomes" id="UP000826271"/>
    </source>
</evidence>
<accession>A0AAV6XNF7</accession>
<comment type="caution">
    <text evidence="10">The sequence shown here is derived from an EMBL/GenBank/DDBJ whole genome shotgun (WGS) entry which is preliminary data.</text>
</comment>
<feature type="region of interest" description="Disordered" evidence="8">
    <location>
        <begin position="390"/>
        <end position="420"/>
    </location>
</feature>
<keyword evidence="6" id="KW-0539">Nucleus</keyword>
<keyword evidence="4 7" id="KW-0863">Zinc-finger</keyword>
<gene>
    <name evidence="10" type="ORF">BUALT_Bualt04G0127600</name>
</gene>
<reference evidence="10" key="1">
    <citation type="submission" date="2019-10" db="EMBL/GenBank/DDBJ databases">
        <authorList>
            <person name="Zhang R."/>
            <person name="Pan Y."/>
            <person name="Wang J."/>
            <person name="Ma R."/>
            <person name="Yu S."/>
        </authorList>
    </citation>
    <scope>NUCLEOTIDE SEQUENCE</scope>
    <source>
        <strain evidence="10">LA-IB0</strain>
        <tissue evidence="10">Leaf</tissue>
    </source>
</reference>
<dbReference type="GO" id="GO:0005654">
    <property type="term" value="C:nucleoplasm"/>
    <property type="evidence" value="ECO:0007669"/>
    <property type="project" value="UniProtKB-SubCell"/>
</dbReference>
<evidence type="ECO:0000256" key="2">
    <source>
        <dbReference type="ARBA" id="ARBA00007497"/>
    </source>
</evidence>
<feature type="compositionally biased region" description="Polar residues" evidence="8">
    <location>
        <begin position="312"/>
        <end position="328"/>
    </location>
</feature>
<comment type="subcellular location">
    <subcellularLocation>
        <location evidence="1">Nucleus</location>
        <location evidence="1">Nucleoplasm</location>
    </subcellularLocation>
</comment>
<dbReference type="SMART" id="SM00581">
    <property type="entry name" value="PSP"/>
    <property type="match status" value="1"/>
</dbReference>
<feature type="compositionally biased region" description="Basic and acidic residues" evidence="8">
    <location>
        <begin position="462"/>
        <end position="471"/>
    </location>
</feature>
<evidence type="ECO:0000256" key="5">
    <source>
        <dbReference type="ARBA" id="ARBA00022833"/>
    </source>
</evidence>
<dbReference type="PROSITE" id="PS50158">
    <property type="entry name" value="ZF_CCHC"/>
    <property type="match status" value="1"/>
</dbReference>
<dbReference type="Proteomes" id="UP000826271">
    <property type="component" value="Unassembled WGS sequence"/>
</dbReference>
<evidence type="ECO:0000256" key="7">
    <source>
        <dbReference type="PROSITE-ProRule" id="PRU00047"/>
    </source>
</evidence>
<dbReference type="PANTHER" id="PTHR13316:SF0">
    <property type="entry name" value="ZINC FINGER CCHC DOMAIN-CONTAINING PROTEIN 8"/>
    <property type="match status" value="1"/>
</dbReference>
<dbReference type="Pfam" id="PF04046">
    <property type="entry name" value="PSP"/>
    <property type="match status" value="1"/>
</dbReference>
<dbReference type="InterPro" id="IPR001878">
    <property type="entry name" value="Znf_CCHC"/>
</dbReference>
<feature type="region of interest" description="Disordered" evidence="8">
    <location>
        <begin position="441"/>
        <end position="549"/>
    </location>
</feature>
<evidence type="ECO:0000256" key="6">
    <source>
        <dbReference type="ARBA" id="ARBA00023242"/>
    </source>
</evidence>
<dbReference type="EMBL" id="WHWC01000004">
    <property type="protein sequence ID" value="KAG8384531.1"/>
    <property type="molecule type" value="Genomic_DNA"/>
</dbReference>
<evidence type="ECO:0000256" key="3">
    <source>
        <dbReference type="ARBA" id="ARBA00022723"/>
    </source>
</evidence>
<keyword evidence="5" id="KW-0862">Zinc</keyword>
<evidence type="ECO:0000256" key="8">
    <source>
        <dbReference type="SAM" id="MobiDB-lite"/>
    </source>
</evidence>
<evidence type="ECO:0000313" key="10">
    <source>
        <dbReference type="EMBL" id="KAG8384531.1"/>
    </source>
</evidence>
<dbReference type="GO" id="GO:0008270">
    <property type="term" value="F:zinc ion binding"/>
    <property type="evidence" value="ECO:0007669"/>
    <property type="project" value="UniProtKB-KW"/>
</dbReference>
<protein>
    <recommendedName>
        <fullName evidence="9">CCHC-type domain-containing protein</fullName>
    </recommendedName>
</protein>
<dbReference type="InterPro" id="IPR036875">
    <property type="entry name" value="Znf_CCHC_sf"/>
</dbReference>
<evidence type="ECO:0000259" key="9">
    <source>
        <dbReference type="PROSITE" id="PS50158"/>
    </source>
</evidence>
<keyword evidence="11" id="KW-1185">Reference proteome</keyword>
<feature type="compositionally biased region" description="Polar residues" evidence="8">
    <location>
        <begin position="503"/>
        <end position="518"/>
    </location>
</feature>
<sequence>MIPSMETEDLIKLPASSNSGDANENDDKCESGYEAIEADSLPLNSDVKGEINGKDPGSISDDLQENLETLVTTDIEIDADNNTPSLPVGIEFTESVAVVEKLTSTGNVHPENESVAVQSESSFTYHKKDGILSSERPKAVSSLSGVKRPRITVDEPQPSVHVVYSSLTRESKQKLEELLQQWSRWHSESCSSSNFQDSNIVVESGEETYFPALRVGLDKPSAVTFWVDNQTKVQSSKEFIPLDGTTVPLYDRGFSLALTSNDGSCSLDGVDKLDTSRCFNCGSYSHALKDCPKPRDNVAVNNARKQHKSKRNQNANSRNPTRYYQSSRGGKYDGLTPGALHAETRQLLGLGEFDPPPWLNRMREIGYPLGYLDPDVEDQPSGIMIFGDEEKKEEGEEGEILDASNAEPSRKKSVEFPGVNAPVPENADKWLWAAKSSSFSHSRDRSHRRHNDSSENLSRGHYNTERRWSRDFEDDGPPGCEPGTSPSLSNHFLKYGDYDSNHSPRGSPSVPWSPNFGRSLSDRGRRSPLAQDGSPSYGQYGNYPYPSRR</sequence>
<organism evidence="10 11">
    <name type="scientific">Buddleja alternifolia</name>
    <dbReference type="NCBI Taxonomy" id="168488"/>
    <lineage>
        <taxon>Eukaryota</taxon>
        <taxon>Viridiplantae</taxon>
        <taxon>Streptophyta</taxon>
        <taxon>Embryophyta</taxon>
        <taxon>Tracheophyta</taxon>
        <taxon>Spermatophyta</taxon>
        <taxon>Magnoliopsida</taxon>
        <taxon>eudicotyledons</taxon>
        <taxon>Gunneridae</taxon>
        <taxon>Pentapetalae</taxon>
        <taxon>asterids</taxon>
        <taxon>lamiids</taxon>
        <taxon>Lamiales</taxon>
        <taxon>Scrophulariaceae</taxon>
        <taxon>Buddlejeae</taxon>
        <taxon>Buddleja</taxon>
    </lineage>
</organism>
<dbReference type="GO" id="GO:0003723">
    <property type="term" value="F:RNA binding"/>
    <property type="evidence" value="ECO:0007669"/>
    <property type="project" value="TreeGrafter"/>
</dbReference>
<feature type="domain" description="CCHC-type" evidence="9">
    <location>
        <begin position="277"/>
        <end position="293"/>
    </location>
</feature>
<comment type="similarity">
    <text evidence="2">Belongs to the ZCCHC8 family.</text>
</comment>
<dbReference type="PANTHER" id="PTHR13316">
    <property type="entry name" value="ZINC FINGER, CCHC DOMAIN CONTAINING 8"/>
    <property type="match status" value="1"/>
</dbReference>
<dbReference type="InterPro" id="IPR006568">
    <property type="entry name" value="PSP_pro-rich"/>
</dbReference>
<evidence type="ECO:0000256" key="1">
    <source>
        <dbReference type="ARBA" id="ARBA00004642"/>
    </source>
</evidence>
<dbReference type="SUPFAM" id="SSF57756">
    <property type="entry name" value="Retrovirus zinc finger-like domains"/>
    <property type="match status" value="1"/>
</dbReference>